<dbReference type="Pfam" id="PF01638">
    <property type="entry name" value="HxlR"/>
    <property type="match status" value="1"/>
</dbReference>
<keyword evidence="2" id="KW-0238">DNA-binding</keyword>
<evidence type="ECO:0000313" key="5">
    <source>
        <dbReference type="EMBL" id="AWG23706.1"/>
    </source>
</evidence>
<dbReference type="OrthoDB" id="9791143at2"/>
<dbReference type="AlphaFoldDB" id="A0A2S1LJN3"/>
<dbReference type="SUPFAM" id="SSF46785">
    <property type="entry name" value="Winged helix' DNA-binding domain"/>
    <property type="match status" value="1"/>
</dbReference>
<proteinExistence type="predicted"/>
<dbReference type="PANTHER" id="PTHR33204:SF37">
    <property type="entry name" value="HTH-TYPE TRANSCRIPTIONAL REGULATOR YODB"/>
    <property type="match status" value="1"/>
</dbReference>
<evidence type="ECO:0000313" key="6">
    <source>
        <dbReference type="Proteomes" id="UP000244527"/>
    </source>
</evidence>
<sequence length="139" mass="15839">MEKEFRSGCPISSTLDVVGDKWSLLIIRDMLVKHKKTFKEISDSDEKIAPSILSARLKLLETYKLIFKIKLPKNKKENIYLLTPKGISLTPIIVEFSLWGTDNMREFTTIDNIDGLNLDKSDIIKSVQDCYSAMVTAHC</sequence>
<dbReference type="PROSITE" id="PS51118">
    <property type="entry name" value="HTH_HXLR"/>
    <property type="match status" value="1"/>
</dbReference>
<keyword evidence="1" id="KW-0805">Transcription regulation</keyword>
<reference evidence="5 6" key="1">
    <citation type="submission" date="2017-04" db="EMBL/GenBank/DDBJ databases">
        <title>Compelte genome sequence of WV33.</title>
        <authorList>
            <person name="Lee P.C."/>
        </authorList>
    </citation>
    <scope>NUCLEOTIDE SEQUENCE [LARGE SCALE GENOMIC DNA]</scope>
    <source>
        <strain evidence="5 6">WV33</strain>
    </source>
</reference>
<dbReference type="KEGG" id="ffa:FFWV33_17595"/>
<evidence type="ECO:0000256" key="1">
    <source>
        <dbReference type="ARBA" id="ARBA00023015"/>
    </source>
</evidence>
<dbReference type="RefSeq" id="WP_108742602.1">
    <property type="nucleotide sequence ID" value="NZ_CP020918.1"/>
</dbReference>
<dbReference type="PANTHER" id="PTHR33204">
    <property type="entry name" value="TRANSCRIPTIONAL REGULATOR, MARR FAMILY"/>
    <property type="match status" value="1"/>
</dbReference>
<accession>A0A2S1LJN3</accession>
<gene>
    <name evidence="5" type="ORF">FFWV33_17595</name>
</gene>
<feature type="domain" description="HTH hxlR-type" evidence="4">
    <location>
        <begin position="9"/>
        <end position="108"/>
    </location>
</feature>
<keyword evidence="3" id="KW-0804">Transcription</keyword>
<evidence type="ECO:0000259" key="4">
    <source>
        <dbReference type="PROSITE" id="PS51118"/>
    </source>
</evidence>
<keyword evidence="6" id="KW-1185">Reference proteome</keyword>
<evidence type="ECO:0000256" key="3">
    <source>
        <dbReference type="ARBA" id="ARBA00023163"/>
    </source>
</evidence>
<dbReference type="EMBL" id="CP020918">
    <property type="protein sequence ID" value="AWG23706.1"/>
    <property type="molecule type" value="Genomic_DNA"/>
</dbReference>
<organism evidence="5 6">
    <name type="scientific">Flavobacterium faecale</name>
    <dbReference type="NCBI Taxonomy" id="1355330"/>
    <lineage>
        <taxon>Bacteria</taxon>
        <taxon>Pseudomonadati</taxon>
        <taxon>Bacteroidota</taxon>
        <taxon>Flavobacteriia</taxon>
        <taxon>Flavobacteriales</taxon>
        <taxon>Flavobacteriaceae</taxon>
        <taxon>Flavobacterium</taxon>
    </lineage>
</organism>
<dbReference type="InterPro" id="IPR036388">
    <property type="entry name" value="WH-like_DNA-bd_sf"/>
</dbReference>
<evidence type="ECO:0000256" key="2">
    <source>
        <dbReference type="ARBA" id="ARBA00023125"/>
    </source>
</evidence>
<dbReference type="Proteomes" id="UP000244527">
    <property type="component" value="Chromosome"/>
</dbReference>
<name>A0A2S1LJN3_9FLAO</name>
<dbReference type="InterPro" id="IPR002577">
    <property type="entry name" value="HTH_HxlR"/>
</dbReference>
<dbReference type="Gene3D" id="1.10.10.10">
    <property type="entry name" value="Winged helix-like DNA-binding domain superfamily/Winged helix DNA-binding domain"/>
    <property type="match status" value="1"/>
</dbReference>
<dbReference type="InterPro" id="IPR036390">
    <property type="entry name" value="WH_DNA-bd_sf"/>
</dbReference>
<protein>
    <submittedName>
        <fullName evidence="5">Transcriptional regulator</fullName>
    </submittedName>
</protein>
<dbReference type="GO" id="GO:0003677">
    <property type="term" value="F:DNA binding"/>
    <property type="evidence" value="ECO:0007669"/>
    <property type="project" value="UniProtKB-KW"/>
</dbReference>